<comment type="caution">
    <text evidence="1">The sequence shown here is derived from an EMBL/GenBank/DDBJ whole genome shotgun (WGS) entry which is preliminary data.</text>
</comment>
<dbReference type="AlphaFoldDB" id="A0A8X6NNJ9"/>
<evidence type="ECO:0000313" key="1">
    <source>
        <dbReference type="EMBL" id="GFT22297.1"/>
    </source>
</evidence>
<gene>
    <name evidence="1" type="ORF">NPIL_254111</name>
</gene>
<dbReference type="Proteomes" id="UP000887013">
    <property type="component" value="Unassembled WGS sequence"/>
</dbReference>
<protein>
    <submittedName>
        <fullName evidence="1">Uncharacterized protein</fullName>
    </submittedName>
</protein>
<name>A0A8X6NNJ9_NEPPI</name>
<evidence type="ECO:0000313" key="2">
    <source>
        <dbReference type="Proteomes" id="UP000887013"/>
    </source>
</evidence>
<accession>A0A8X6NNJ9</accession>
<proteinExistence type="predicted"/>
<reference evidence="1" key="1">
    <citation type="submission" date="2020-08" db="EMBL/GenBank/DDBJ databases">
        <title>Multicomponent nature underlies the extraordinary mechanical properties of spider dragline silk.</title>
        <authorList>
            <person name="Kono N."/>
            <person name="Nakamura H."/>
            <person name="Mori M."/>
            <person name="Yoshida Y."/>
            <person name="Ohtoshi R."/>
            <person name="Malay A.D."/>
            <person name="Moran D.A.P."/>
            <person name="Tomita M."/>
            <person name="Numata K."/>
            <person name="Arakawa K."/>
        </authorList>
    </citation>
    <scope>NUCLEOTIDE SEQUENCE</scope>
</reference>
<organism evidence="1 2">
    <name type="scientific">Nephila pilipes</name>
    <name type="common">Giant wood spider</name>
    <name type="synonym">Nephila maculata</name>
    <dbReference type="NCBI Taxonomy" id="299642"/>
    <lineage>
        <taxon>Eukaryota</taxon>
        <taxon>Metazoa</taxon>
        <taxon>Ecdysozoa</taxon>
        <taxon>Arthropoda</taxon>
        <taxon>Chelicerata</taxon>
        <taxon>Arachnida</taxon>
        <taxon>Araneae</taxon>
        <taxon>Araneomorphae</taxon>
        <taxon>Entelegynae</taxon>
        <taxon>Araneoidea</taxon>
        <taxon>Nephilidae</taxon>
        <taxon>Nephila</taxon>
    </lineage>
</organism>
<sequence>MVVFPSSEYLQINFLSPHEEYLNVERMSEYPHQDILSVTNAETRRLTFCFINFNLPRKAKITSFVFIKLKLSACNCKLTSLNFMNKSVKECPNGLNQSQHPMRPARCAAAFLTTTLT</sequence>
<dbReference type="EMBL" id="BMAW01059686">
    <property type="protein sequence ID" value="GFT22297.1"/>
    <property type="molecule type" value="Genomic_DNA"/>
</dbReference>
<keyword evidence="2" id="KW-1185">Reference proteome</keyword>